<name>A0A5N6E822_9EURO</name>
<dbReference type="AlphaFoldDB" id="A0A5N6E822"/>
<accession>A0A5N6E822</accession>
<proteinExistence type="predicted"/>
<protein>
    <submittedName>
        <fullName evidence="1">Uncharacterized protein</fullName>
    </submittedName>
</protein>
<keyword evidence="2" id="KW-1185">Reference proteome</keyword>
<dbReference type="Proteomes" id="UP000326799">
    <property type="component" value="Unassembled WGS sequence"/>
</dbReference>
<gene>
    <name evidence="1" type="ORF">BDV33DRAFT_196707</name>
</gene>
<evidence type="ECO:0000313" key="1">
    <source>
        <dbReference type="EMBL" id="KAB8213731.1"/>
    </source>
</evidence>
<dbReference type="EMBL" id="ML733578">
    <property type="protein sequence ID" value="KAB8213731.1"/>
    <property type="molecule type" value="Genomic_DNA"/>
</dbReference>
<reference evidence="1 2" key="1">
    <citation type="submission" date="2019-04" db="EMBL/GenBank/DDBJ databases">
        <title>Fungal friends and foes A comparative genomics study of 23 Aspergillus species from section Flavi.</title>
        <authorList>
            <consortium name="DOE Joint Genome Institute"/>
            <person name="Kjaerbolling I."/>
            <person name="Vesth T.C."/>
            <person name="Frisvad J.C."/>
            <person name="Nybo J.L."/>
            <person name="Theobald S."/>
            <person name="Kildgaard S."/>
            <person name="Petersen T.I."/>
            <person name="Kuo A."/>
            <person name="Sato A."/>
            <person name="Lyhne E.K."/>
            <person name="Kogle M.E."/>
            <person name="Wiebenga A."/>
            <person name="Kun R.S."/>
            <person name="Lubbers R.J."/>
            <person name="Makela M.R."/>
            <person name="Barry K."/>
            <person name="Chovatia M."/>
            <person name="Clum A."/>
            <person name="Daum C."/>
            <person name="Haridas S."/>
            <person name="He G."/>
            <person name="LaButti K."/>
            <person name="Lipzen A."/>
            <person name="Mondo S."/>
            <person name="Pangilinan J."/>
            <person name="Riley R."/>
            <person name="Salamov A."/>
            <person name="Simmons B.A."/>
            <person name="Magnuson J.K."/>
            <person name="Henrissat B."/>
            <person name="Mortensen U.H."/>
            <person name="Larsen T.O."/>
            <person name="De vries R.P."/>
            <person name="Grigoriev I.V."/>
            <person name="Machida M."/>
            <person name="Baker S.E."/>
            <person name="Andersen M.R."/>
        </authorList>
    </citation>
    <scope>NUCLEOTIDE SEQUENCE [LARGE SCALE GENOMIC DNA]</scope>
    <source>
        <strain evidence="1 2">CBS 126849</strain>
    </source>
</reference>
<sequence>MAGRATNKLLFIGSSGGYGGGEYISPAECLSIPIRREKVAGNTYYLVTVQARYIQYQYGLISPFLVAGGGTKHKGFDTSVLLTPCQQNKPNLNTWKDRVGGIMDAESIHDTDHDY</sequence>
<evidence type="ECO:0000313" key="2">
    <source>
        <dbReference type="Proteomes" id="UP000326799"/>
    </source>
</evidence>
<organism evidence="1 2">
    <name type="scientific">Aspergillus novoparasiticus</name>
    <dbReference type="NCBI Taxonomy" id="986946"/>
    <lineage>
        <taxon>Eukaryota</taxon>
        <taxon>Fungi</taxon>
        <taxon>Dikarya</taxon>
        <taxon>Ascomycota</taxon>
        <taxon>Pezizomycotina</taxon>
        <taxon>Eurotiomycetes</taxon>
        <taxon>Eurotiomycetidae</taxon>
        <taxon>Eurotiales</taxon>
        <taxon>Aspergillaceae</taxon>
        <taxon>Aspergillus</taxon>
        <taxon>Aspergillus subgen. Circumdati</taxon>
    </lineage>
</organism>